<reference evidence="2" key="1">
    <citation type="submission" date="2016-10" db="EMBL/GenBank/DDBJ databases">
        <authorList>
            <person name="Varghese N."/>
            <person name="Submissions S."/>
        </authorList>
    </citation>
    <scope>NUCLEOTIDE SEQUENCE [LARGE SCALE GENOMIC DNA]</scope>
    <source>
        <strain evidence="2">ES.061</strain>
    </source>
</reference>
<proteinExistence type="predicted"/>
<accession>A0A1H4IW56</accession>
<name>A0A1H4IW56_9HYPH</name>
<keyword evidence="2" id="KW-1185">Reference proteome</keyword>
<sequence>MVCAALSLVWVGAAQAERLYVCSGYSCFYKKSVTIGSAARQRLTRIMASGRASAKAEREAVGKAVRYFEKLATQAIGVRDGAKSAPGGAHVYGQMDCIDESRNTRSLLRYLERHGLLRHHTVQRNSARGFFVDVRYPHATAVLRTKSGEDWAVDSWFEPAGGAPDIMKLSEWKKRGVRGER</sequence>
<protein>
    <submittedName>
        <fullName evidence="1">Uncharacterized protein</fullName>
    </submittedName>
</protein>
<evidence type="ECO:0000313" key="1">
    <source>
        <dbReference type="EMBL" id="SEB38330.1"/>
    </source>
</evidence>
<dbReference type="AlphaFoldDB" id="A0A1H4IW56"/>
<dbReference type="EMBL" id="FNSL01000001">
    <property type="protein sequence ID" value="SEB38330.1"/>
    <property type="molecule type" value="Genomic_DNA"/>
</dbReference>
<dbReference type="Proteomes" id="UP000199064">
    <property type="component" value="Unassembled WGS sequence"/>
</dbReference>
<evidence type="ECO:0000313" key="2">
    <source>
        <dbReference type="Proteomes" id="UP000199064"/>
    </source>
</evidence>
<gene>
    <name evidence="1" type="ORF">SAMN05216452_0680</name>
</gene>
<organism evidence="1 2">
    <name type="scientific">Nitratireductor aquibiodomus</name>
    <dbReference type="NCBI Taxonomy" id="204799"/>
    <lineage>
        <taxon>Bacteria</taxon>
        <taxon>Pseudomonadati</taxon>
        <taxon>Pseudomonadota</taxon>
        <taxon>Alphaproteobacteria</taxon>
        <taxon>Hyphomicrobiales</taxon>
        <taxon>Phyllobacteriaceae</taxon>
        <taxon>Nitratireductor</taxon>
    </lineage>
</organism>